<dbReference type="AlphaFoldDB" id="A0AAX3MXE3"/>
<dbReference type="RefSeq" id="WP_274359124.1">
    <property type="nucleotide sequence ID" value="NZ_CP118101.1"/>
</dbReference>
<feature type="transmembrane region" description="Helical" evidence="1">
    <location>
        <begin position="63"/>
        <end position="86"/>
    </location>
</feature>
<dbReference type="EMBL" id="CP118101">
    <property type="protein sequence ID" value="WDH82293.1"/>
    <property type="molecule type" value="Genomic_DNA"/>
</dbReference>
<sequence>MKNGNLTHFPYTALSKGWVVSKMNQDKPWLIALAIGGSGILLATYITIGFFAGRWLMNLIDGAAYIIAIGCMVGLVLGVLNIAMFIKKFLGAQND</sequence>
<accession>A0AAX3MXE3</accession>
<dbReference type="Proteomes" id="UP001220962">
    <property type="component" value="Chromosome"/>
</dbReference>
<organism evidence="2 3">
    <name type="scientific">Paenibacillus urinalis</name>
    <dbReference type="NCBI Taxonomy" id="521520"/>
    <lineage>
        <taxon>Bacteria</taxon>
        <taxon>Bacillati</taxon>
        <taxon>Bacillota</taxon>
        <taxon>Bacilli</taxon>
        <taxon>Bacillales</taxon>
        <taxon>Paenibacillaceae</taxon>
        <taxon>Paenibacillus</taxon>
    </lineage>
</organism>
<protein>
    <submittedName>
        <fullName evidence="2">ATPase F0F1</fullName>
    </submittedName>
</protein>
<feature type="transmembrane region" description="Helical" evidence="1">
    <location>
        <begin position="29"/>
        <end position="51"/>
    </location>
</feature>
<keyword evidence="1" id="KW-0472">Membrane</keyword>
<reference evidence="2" key="1">
    <citation type="submission" date="2023-02" db="EMBL/GenBank/DDBJ databases">
        <title>Pathogen: clinical or host-associated sample.</title>
        <authorList>
            <person name="Hergert J."/>
            <person name="Casey R."/>
            <person name="Wagner J."/>
            <person name="Young E.L."/>
            <person name="Oakeson K.F."/>
        </authorList>
    </citation>
    <scope>NUCLEOTIDE SEQUENCE</scope>
    <source>
        <strain evidence="2">2022CK-00830</strain>
    </source>
</reference>
<gene>
    <name evidence="2" type="ORF">PUW23_23050</name>
</gene>
<evidence type="ECO:0000313" key="3">
    <source>
        <dbReference type="Proteomes" id="UP001220962"/>
    </source>
</evidence>
<proteinExistence type="predicted"/>
<name>A0AAX3MXE3_9BACL</name>
<keyword evidence="1" id="KW-1133">Transmembrane helix</keyword>
<keyword evidence="1" id="KW-0812">Transmembrane</keyword>
<evidence type="ECO:0000256" key="1">
    <source>
        <dbReference type="SAM" id="Phobius"/>
    </source>
</evidence>
<evidence type="ECO:0000313" key="2">
    <source>
        <dbReference type="EMBL" id="WDH82293.1"/>
    </source>
</evidence>